<evidence type="ECO:0000256" key="1">
    <source>
        <dbReference type="SAM" id="Phobius"/>
    </source>
</evidence>
<sequence length="193" mass="20187">MGYAVANDVRLAAIVLVHVLTAFYSLLGLSALAYRFALAAGVGATSAEHPMTTLAFLFGDLDAADRALQFATRPHWCVLLACHAAPFGLYCATVTERSRWAVDSVLSCYAVYIVGAVGVHGGVPGAGWLFGVVCATAIAATAARVRARHLESREIVFSPIGAANAAADREALHSMENTSLGSASKVRRPAVEL</sequence>
<feature type="transmembrane region" description="Helical" evidence="1">
    <location>
        <begin position="12"/>
        <end position="34"/>
    </location>
</feature>
<evidence type="ECO:0000313" key="2">
    <source>
        <dbReference type="EMBL" id="CAD9132250.1"/>
    </source>
</evidence>
<organism evidence="2">
    <name type="scientific">Neobodo designis</name>
    <name type="common">Flagellated protozoan</name>
    <name type="synonym">Bodo designis</name>
    <dbReference type="NCBI Taxonomy" id="312471"/>
    <lineage>
        <taxon>Eukaryota</taxon>
        <taxon>Discoba</taxon>
        <taxon>Euglenozoa</taxon>
        <taxon>Kinetoplastea</taxon>
        <taxon>Metakinetoplastina</taxon>
        <taxon>Neobodonida</taxon>
        <taxon>Neobodo</taxon>
    </lineage>
</organism>
<dbReference type="AlphaFoldDB" id="A0A7S1MID7"/>
<reference evidence="2" key="1">
    <citation type="submission" date="2021-01" db="EMBL/GenBank/DDBJ databases">
        <authorList>
            <person name="Corre E."/>
            <person name="Pelletier E."/>
            <person name="Niang G."/>
            <person name="Scheremetjew M."/>
            <person name="Finn R."/>
            <person name="Kale V."/>
            <person name="Holt S."/>
            <person name="Cochrane G."/>
            <person name="Meng A."/>
            <person name="Brown T."/>
            <person name="Cohen L."/>
        </authorList>
    </citation>
    <scope>NUCLEOTIDE SEQUENCE</scope>
    <source>
        <strain evidence="2">CCAP 1951/1</strain>
    </source>
</reference>
<keyword evidence="1" id="KW-0472">Membrane</keyword>
<dbReference type="EMBL" id="HBGF01034518">
    <property type="protein sequence ID" value="CAD9132250.1"/>
    <property type="molecule type" value="Transcribed_RNA"/>
</dbReference>
<proteinExistence type="predicted"/>
<gene>
    <name evidence="2" type="ORF">NDES1114_LOCUS23128</name>
</gene>
<keyword evidence="1" id="KW-1133">Transmembrane helix</keyword>
<keyword evidence="1" id="KW-0812">Transmembrane</keyword>
<protein>
    <submittedName>
        <fullName evidence="2">Uncharacterized protein</fullName>
    </submittedName>
</protein>
<name>A0A7S1MID7_NEODS</name>
<accession>A0A7S1MID7</accession>